<accession>A0AAE2RTJ5</accession>
<evidence type="ECO:0000313" key="2">
    <source>
        <dbReference type="Proteomes" id="UP000631418"/>
    </source>
</evidence>
<name>A0AAE2RTJ5_CLOBE</name>
<sequence length="92" mass="10754">MNYIFVDDLRKSECNRFIWLKKYIYAVSNIKQKIPKVMINPLCKIMLDEIVAAKVPIHLLIAIVKLCPFISGLPTSIIMNDIDIMRFWIKAE</sequence>
<proteinExistence type="predicted"/>
<comment type="caution">
    <text evidence="1">The sequence shown here is derived from an EMBL/GenBank/DDBJ whole genome shotgun (WGS) entry which is preliminary data.</text>
</comment>
<dbReference type="EMBL" id="JADOEF010000001">
    <property type="protein sequence ID" value="MBF7809253.1"/>
    <property type="molecule type" value="Genomic_DNA"/>
</dbReference>
<organism evidence="1 2">
    <name type="scientific">Clostridium beijerinckii</name>
    <name type="common">Clostridium MP</name>
    <dbReference type="NCBI Taxonomy" id="1520"/>
    <lineage>
        <taxon>Bacteria</taxon>
        <taxon>Bacillati</taxon>
        <taxon>Bacillota</taxon>
        <taxon>Clostridia</taxon>
        <taxon>Eubacteriales</taxon>
        <taxon>Clostridiaceae</taxon>
        <taxon>Clostridium</taxon>
    </lineage>
</organism>
<dbReference type="Proteomes" id="UP000631418">
    <property type="component" value="Unassembled WGS sequence"/>
</dbReference>
<evidence type="ECO:0000313" key="1">
    <source>
        <dbReference type="EMBL" id="MBF7809253.1"/>
    </source>
</evidence>
<dbReference type="RefSeq" id="WP_173712901.1">
    <property type="nucleotide sequence ID" value="NZ_JABSWM010000001.1"/>
</dbReference>
<gene>
    <name evidence="1" type="ORF">IS491_11335</name>
</gene>
<protein>
    <submittedName>
        <fullName evidence="1">Uncharacterized protein</fullName>
    </submittedName>
</protein>
<dbReference type="AlphaFoldDB" id="A0AAE2RTJ5"/>
<reference evidence="1" key="1">
    <citation type="submission" date="2020-11" db="EMBL/GenBank/DDBJ databases">
        <authorList>
            <person name="Thieme N."/>
            <person name="Liebl W."/>
            <person name="Zverlov V."/>
        </authorList>
    </citation>
    <scope>NUCLEOTIDE SEQUENCE</scope>
    <source>
        <strain evidence="1">NT08</strain>
    </source>
</reference>